<feature type="domain" description="Glyoxalase-like" evidence="1">
    <location>
        <begin position="40"/>
        <end position="229"/>
    </location>
</feature>
<gene>
    <name evidence="2" type="ORF">R2G56_10755</name>
</gene>
<evidence type="ECO:0000259" key="1">
    <source>
        <dbReference type="Pfam" id="PF13468"/>
    </source>
</evidence>
<protein>
    <submittedName>
        <fullName evidence="2">VOC family protein</fullName>
    </submittedName>
</protein>
<organism evidence="2 3">
    <name type="scientific">Nitratireductor aquimarinus</name>
    <dbReference type="NCBI Taxonomy" id="889300"/>
    <lineage>
        <taxon>Bacteria</taxon>
        <taxon>Pseudomonadati</taxon>
        <taxon>Pseudomonadota</taxon>
        <taxon>Alphaproteobacteria</taxon>
        <taxon>Hyphomicrobiales</taxon>
        <taxon>Phyllobacteriaceae</taxon>
        <taxon>Nitratireductor</taxon>
    </lineage>
</organism>
<accession>A0ABU4AKK1</accession>
<keyword evidence="3" id="KW-1185">Reference proteome</keyword>
<dbReference type="Pfam" id="PF13468">
    <property type="entry name" value="Glyoxalase_3"/>
    <property type="match status" value="1"/>
</dbReference>
<evidence type="ECO:0000313" key="3">
    <source>
        <dbReference type="Proteomes" id="UP001185659"/>
    </source>
</evidence>
<comment type="caution">
    <text evidence="2">The sequence shown here is derived from an EMBL/GenBank/DDBJ whole genome shotgun (WGS) entry which is preliminary data.</text>
</comment>
<name>A0ABU4AKK1_9HYPH</name>
<dbReference type="SUPFAM" id="SSF54593">
    <property type="entry name" value="Glyoxalase/Bleomycin resistance protein/Dihydroxybiphenyl dioxygenase"/>
    <property type="match status" value="1"/>
</dbReference>
<dbReference type="InterPro" id="IPR029068">
    <property type="entry name" value="Glyas_Bleomycin-R_OHBP_Dase"/>
</dbReference>
<dbReference type="InterPro" id="IPR025870">
    <property type="entry name" value="Glyoxalase-like_dom"/>
</dbReference>
<dbReference type="EMBL" id="JAWLIP010000004">
    <property type="protein sequence ID" value="MDV6226765.1"/>
    <property type="molecule type" value="Genomic_DNA"/>
</dbReference>
<reference evidence="2 3" key="1">
    <citation type="submission" date="2023-10" db="EMBL/GenBank/DDBJ databases">
        <authorList>
            <person name="Venkata Ramana C."/>
            <person name="Sasikala C."/>
            <person name="Dhurka M."/>
        </authorList>
    </citation>
    <scope>NUCLEOTIDE SEQUENCE [LARGE SCALE GENOMIC DNA]</scope>
    <source>
        <strain evidence="2 3">KCTC 32151</strain>
    </source>
</reference>
<evidence type="ECO:0000313" key="2">
    <source>
        <dbReference type="EMBL" id="MDV6226765.1"/>
    </source>
</evidence>
<sequence>MAGNPSLSGSALAKRPGFGHMRCMVSEDKMRSPRSLDRNLDHCVLPTAGLTVARERLEALGFTVAADAAHPFGTGNCCVFLSDGSYLEPLARMDQKAALEAEASGNVFIERDSVFRQTYGDEGFSAVVLGTADADADHARFVDAGISAGKPLSFSRPFRDAEGREATASFRLAFAAPETADGHFFFTCQRINMPTAGRGALETHSNGVTGTARIVMLAASPDDYAGFLDRFSGEAHERQVDGEVDLRLRNAVLTVMTPDRYGMRYGLDRVSPHGRFDLAAIVFECLDIARLRDQFSIREILFADEAGSIIVPPAAGQGAVFVFEESSP</sequence>
<dbReference type="Gene3D" id="3.10.180.10">
    <property type="entry name" value="2,3-Dihydroxybiphenyl 1,2-Dioxygenase, domain 1"/>
    <property type="match status" value="1"/>
</dbReference>
<proteinExistence type="predicted"/>
<dbReference type="Proteomes" id="UP001185659">
    <property type="component" value="Unassembled WGS sequence"/>
</dbReference>
<dbReference type="RefSeq" id="WP_317561276.1">
    <property type="nucleotide sequence ID" value="NZ_JAWLIP010000004.1"/>
</dbReference>